<keyword evidence="5" id="KW-1185">Reference proteome</keyword>
<evidence type="ECO:0000256" key="2">
    <source>
        <dbReference type="ARBA" id="ARBA00012759"/>
    </source>
</evidence>
<dbReference type="CDD" id="cd02674">
    <property type="entry name" value="Peptidase_C19R"/>
    <property type="match status" value="1"/>
</dbReference>
<dbReference type="Pfam" id="PF00443">
    <property type="entry name" value="UCH"/>
    <property type="match status" value="1"/>
</dbReference>
<dbReference type="PROSITE" id="PS00973">
    <property type="entry name" value="USP_2"/>
    <property type="match status" value="1"/>
</dbReference>
<comment type="catalytic activity">
    <reaction evidence="1">
        <text>Thiol-dependent hydrolysis of ester, thioester, amide, peptide and isopeptide bonds formed by the C-terminal Gly of ubiquitin (a 76-residue protein attached to proteins as an intracellular targeting signal).</text>
        <dbReference type="EC" id="3.4.19.12"/>
    </reaction>
</comment>
<dbReference type="GO" id="GO:0016579">
    <property type="term" value="P:protein deubiquitination"/>
    <property type="evidence" value="ECO:0007669"/>
    <property type="project" value="InterPro"/>
</dbReference>
<dbReference type="InterPro" id="IPR038765">
    <property type="entry name" value="Papain-like_cys_pep_sf"/>
</dbReference>
<dbReference type="AlphaFoldDB" id="A0A6S7J1I8"/>
<comment type="caution">
    <text evidence="4">The sequence shown here is derived from an EMBL/GenBank/DDBJ whole genome shotgun (WGS) entry which is preliminary data.</text>
</comment>
<evidence type="ECO:0000256" key="1">
    <source>
        <dbReference type="ARBA" id="ARBA00000707"/>
    </source>
</evidence>
<accession>A0A6S7J1I8</accession>
<dbReference type="InterPro" id="IPR050185">
    <property type="entry name" value="Ub_carboxyl-term_hydrolase"/>
</dbReference>
<organism evidence="4 5">
    <name type="scientific">Paramuricea clavata</name>
    <name type="common">Red gorgonian</name>
    <name type="synonym">Violescent sea-whip</name>
    <dbReference type="NCBI Taxonomy" id="317549"/>
    <lineage>
        <taxon>Eukaryota</taxon>
        <taxon>Metazoa</taxon>
        <taxon>Cnidaria</taxon>
        <taxon>Anthozoa</taxon>
        <taxon>Octocorallia</taxon>
        <taxon>Malacalcyonacea</taxon>
        <taxon>Plexauridae</taxon>
        <taxon>Paramuricea</taxon>
    </lineage>
</organism>
<feature type="non-terminal residue" evidence="4">
    <location>
        <position position="1"/>
    </location>
</feature>
<dbReference type="PANTHER" id="PTHR21646">
    <property type="entry name" value="UBIQUITIN CARBOXYL-TERMINAL HYDROLASE"/>
    <property type="match status" value="1"/>
</dbReference>
<dbReference type="PANTHER" id="PTHR21646:SF46">
    <property type="entry name" value="UBIQUITIN CARBOXYL-TERMINAL HYDROLASE"/>
    <property type="match status" value="1"/>
</dbReference>
<evidence type="ECO:0000313" key="5">
    <source>
        <dbReference type="Proteomes" id="UP001152795"/>
    </source>
</evidence>
<dbReference type="SUPFAM" id="SSF54001">
    <property type="entry name" value="Cysteine proteinases"/>
    <property type="match status" value="1"/>
</dbReference>
<dbReference type="PROSITE" id="PS50235">
    <property type="entry name" value="USP_3"/>
    <property type="match status" value="1"/>
</dbReference>
<dbReference type="InterPro" id="IPR018200">
    <property type="entry name" value="USP_CS"/>
</dbReference>
<dbReference type="EC" id="3.4.19.12" evidence="2"/>
<keyword evidence="4" id="KW-0378">Hydrolase</keyword>
<dbReference type="InterPro" id="IPR028889">
    <property type="entry name" value="USP"/>
</dbReference>
<feature type="domain" description="USP" evidence="3">
    <location>
        <begin position="1"/>
        <end position="183"/>
    </location>
</feature>
<protein>
    <recommendedName>
        <fullName evidence="2">ubiquitinyl hydrolase 1</fullName>
        <ecNumber evidence="2">3.4.19.12</ecNumber>
    </recommendedName>
</protein>
<dbReference type="InterPro" id="IPR001394">
    <property type="entry name" value="Peptidase_C19_UCH"/>
</dbReference>
<dbReference type="EMBL" id="CACRXK020012257">
    <property type="protein sequence ID" value="CAB4022989.1"/>
    <property type="molecule type" value="Genomic_DNA"/>
</dbReference>
<reference evidence="4" key="1">
    <citation type="submission" date="2020-04" db="EMBL/GenBank/DDBJ databases">
        <authorList>
            <person name="Alioto T."/>
            <person name="Alioto T."/>
            <person name="Gomez Garrido J."/>
        </authorList>
    </citation>
    <scope>NUCLEOTIDE SEQUENCE</scope>
    <source>
        <strain evidence="4">A484AB</strain>
    </source>
</reference>
<dbReference type="Gene3D" id="3.90.70.10">
    <property type="entry name" value="Cysteine proteinases"/>
    <property type="match status" value="1"/>
</dbReference>
<sequence length="188" mass="21971">GQFKSTLTCSVCNKQSVTFDAFMSLTLPIPTNASCQIEDCIRLFTTREKVSRDNKWFCPRCKQHREAWKTMEIWKLPPILIVHFNRFKRDFDGSWLEKRQTNVHFPSTNLDLSKFVLGPNKSLRYNLYGVSNHYGSMQSGHYTAFCKSTYDRKWYKFDDSDVTSMSESSVKSSAAYILCYTSMEFIRP</sequence>
<gene>
    <name evidence="4" type="ORF">PACLA_8A029733</name>
</gene>
<dbReference type="OrthoDB" id="265776at2759"/>
<dbReference type="Proteomes" id="UP001152795">
    <property type="component" value="Unassembled WGS sequence"/>
</dbReference>
<evidence type="ECO:0000259" key="3">
    <source>
        <dbReference type="PROSITE" id="PS50235"/>
    </source>
</evidence>
<dbReference type="GO" id="GO:0004843">
    <property type="term" value="F:cysteine-type deubiquitinase activity"/>
    <property type="evidence" value="ECO:0007669"/>
    <property type="project" value="UniProtKB-EC"/>
</dbReference>
<proteinExistence type="predicted"/>
<name>A0A6S7J1I8_PARCT</name>
<evidence type="ECO:0000313" key="4">
    <source>
        <dbReference type="EMBL" id="CAB4022989.1"/>
    </source>
</evidence>